<evidence type="ECO:0000259" key="2">
    <source>
        <dbReference type="Pfam" id="PF13628"/>
    </source>
</evidence>
<evidence type="ECO:0000313" key="3">
    <source>
        <dbReference type="EMBL" id="GEL51814.1"/>
    </source>
</evidence>
<evidence type="ECO:0000313" key="4">
    <source>
        <dbReference type="Proteomes" id="UP000321800"/>
    </source>
</evidence>
<feature type="chain" id="PRO_5022917273" description="DUF4142 domain-containing protein" evidence="1">
    <location>
        <begin position="25"/>
        <end position="181"/>
    </location>
</feature>
<dbReference type="InterPro" id="IPR025419">
    <property type="entry name" value="DUF4142"/>
</dbReference>
<feature type="signal peptide" evidence="1">
    <location>
        <begin position="1"/>
        <end position="24"/>
    </location>
</feature>
<dbReference type="AlphaFoldDB" id="A0A511FSB0"/>
<dbReference type="Gene3D" id="1.20.1260.10">
    <property type="match status" value="1"/>
</dbReference>
<dbReference type="PANTHER" id="PTHR38593">
    <property type="entry name" value="BLR2558 PROTEIN"/>
    <property type="match status" value="1"/>
</dbReference>
<organism evidence="3 4">
    <name type="scientific">Acetobacter tropicalis</name>
    <dbReference type="NCBI Taxonomy" id="104102"/>
    <lineage>
        <taxon>Bacteria</taxon>
        <taxon>Pseudomonadati</taxon>
        <taxon>Pseudomonadota</taxon>
        <taxon>Alphaproteobacteria</taxon>
        <taxon>Acetobacterales</taxon>
        <taxon>Acetobacteraceae</taxon>
        <taxon>Acetobacter</taxon>
    </lineage>
</organism>
<dbReference type="EMBL" id="BJVR01000074">
    <property type="protein sequence ID" value="GEL51814.1"/>
    <property type="molecule type" value="Genomic_DNA"/>
</dbReference>
<comment type="caution">
    <text evidence="3">The sequence shown here is derived from an EMBL/GenBank/DDBJ whole genome shotgun (WGS) entry which is preliminary data.</text>
</comment>
<feature type="domain" description="DUF4142" evidence="2">
    <location>
        <begin position="48"/>
        <end position="180"/>
    </location>
</feature>
<keyword evidence="1" id="KW-0732">Signal</keyword>
<reference evidence="3 4" key="1">
    <citation type="submission" date="2019-07" db="EMBL/GenBank/DDBJ databases">
        <title>Whole genome shotgun sequence of Acetobacter tropicalis NBRC 16470.</title>
        <authorList>
            <person name="Hosoyama A."/>
            <person name="Uohara A."/>
            <person name="Ohji S."/>
            <person name="Ichikawa N."/>
        </authorList>
    </citation>
    <scope>NUCLEOTIDE SEQUENCE [LARGE SCALE GENOMIC DNA]</scope>
    <source>
        <strain evidence="3 4">NBRC 16470</strain>
    </source>
</reference>
<dbReference type="PANTHER" id="PTHR38593:SF1">
    <property type="entry name" value="BLR2558 PROTEIN"/>
    <property type="match status" value="1"/>
</dbReference>
<sequence length="181" mass="20023">MLVSSRRKALIYSPLLLTLFVLNACISPGQPPAPPLPPLEKTIPFTSADADFLQKLNDMDLTQIALANIARTHSARNDIALLSATIVKELTENKDTLTQLATAHTLTLPTQPSTQSQKIINHMKHLRGLAFDRSYTRYFMSSTTKMKSVLDAQITTSKNTDLIKLSNDTQAKLTAYQAQIK</sequence>
<accession>A0A511FSB0</accession>
<dbReference type="Proteomes" id="UP000321800">
    <property type="component" value="Unassembled WGS sequence"/>
</dbReference>
<dbReference type="RefSeq" id="WP_045543232.1">
    <property type="nucleotide sequence ID" value="NZ_BJVR01000074.1"/>
</dbReference>
<evidence type="ECO:0000256" key="1">
    <source>
        <dbReference type="SAM" id="SignalP"/>
    </source>
</evidence>
<gene>
    <name evidence="3" type="ORF">ATR01nite_28890</name>
</gene>
<dbReference type="InterPro" id="IPR012347">
    <property type="entry name" value="Ferritin-like"/>
</dbReference>
<dbReference type="Pfam" id="PF13628">
    <property type="entry name" value="DUF4142"/>
    <property type="match status" value="1"/>
</dbReference>
<name>A0A511FSB0_9PROT</name>
<protein>
    <recommendedName>
        <fullName evidence="2">DUF4142 domain-containing protein</fullName>
    </recommendedName>
</protein>
<proteinExistence type="predicted"/>